<reference evidence="2 3" key="1">
    <citation type="submission" date="2015-04" db="EMBL/GenBank/DDBJ databases">
        <title>Complete genome sequence of Schizopora paradoxa KUC8140, a cosmopolitan wood degrader in East Asia.</title>
        <authorList>
            <consortium name="DOE Joint Genome Institute"/>
            <person name="Min B."/>
            <person name="Park H."/>
            <person name="Jang Y."/>
            <person name="Kim J.-J."/>
            <person name="Kim K.H."/>
            <person name="Pangilinan J."/>
            <person name="Lipzen A."/>
            <person name="Riley R."/>
            <person name="Grigoriev I.V."/>
            <person name="Spatafora J.W."/>
            <person name="Choi I.-G."/>
        </authorList>
    </citation>
    <scope>NUCLEOTIDE SEQUENCE [LARGE SCALE GENOMIC DNA]</scope>
    <source>
        <strain evidence="2 3">KUC8140</strain>
    </source>
</reference>
<sequence length="170" mass="19537">FARELRVSARLNHPNVLTFLGYVREETEKEIKYCLVTEMMVGGSLRDRLNSTREPTTTELLAMSLGVAKGVCYLHSKDIVHADLKAANVLISRSGDLVLADFGLARMAQSPWSKGYYTTEVTRASMRWVPFEYFHLEDSEKFRPDQKTDIWAFGMTLLVRLAMIWSREMH</sequence>
<name>A0A0H2QZ87_9AGAM</name>
<dbReference type="EMBL" id="KQ086457">
    <property type="protein sequence ID" value="KLO04699.1"/>
    <property type="molecule type" value="Genomic_DNA"/>
</dbReference>
<protein>
    <submittedName>
        <fullName evidence="2">Kinase-like protein</fullName>
    </submittedName>
</protein>
<dbReference type="GO" id="GO:0005524">
    <property type="term" value="F:ATP binding"/>
    <property type="evidence" value="ECO:0007669"/>
    <property type="project" value="InterPro"/>
</dbReference>
<accession>A0A0H2QZ87</accession>
<dbReference type="SMART" id="SM00220">
    <property type="entry name" value="S_TKc"/>
    <property type="match status" value="1"/>
</dbReference>
<dbReference type="GO" id="GO:0004674">
    <property type="term" value="F:protein serine/threonine kinase activity"/>
    <property type="evidence" value="ECO:0007669"/>
    <property type="project" value="TreeGrafter"/>
</dbReference>
<feature type="non-terminal residue" evidence="2">
    <location>
        <position position="1"/>
    </location>
</feature>
<dbReference type="Gene3D" id="1.10.510.10">
    <property type="entry name" value="Transferase(Phosphotransferase) domain 1"/>
    <property type="match status" value="1"/>
</dbReference>
<dbReference type="PROSITE" id="PS00108">
    <property type="entry name" value="PROTEIN_KINASE_ST"/>
    <property type="match status" value="1"/>
</dbReference>
<gene>
    <name evidence="2" type="ORF">SCHPADRAFT_840335</name>
</gene>
<dbReference type="InterPro" id="IPR008271">
    <property type="entry name" value="Ser/Thr_kinase_AS"/>
</dbReference>
<dbReference type="InterPro" id="IPR051681">
    <property type="entry name" value="Ser/Thr_Kinases-Pseudokinases"/>
</dbReference>
<dbReference type="OrthoDB" id="3029099at2759"/>
<dbReference type="InterPro" id="IPR011009">
    <property type="entry name" value="Kinase-like_dom_sf"/>
</dbReference>
<dbReference type="InterPro" id="IPR001245">
    <property type="entry name" value="Ser-Thr/Tyr_kinase_cat_dom"/>
</dbReference>
<dbReference type="PANTHER" id="PTHR44329">
    <property type="entry name" value="SERINE/THREONINE-PROTEIN KINASE TNNI3K-RELATED"/>
    <property type="match status" value="1"/>
</dbReference>
<keyword evidence="2" id="KW-0808">Transferase</keyword>
<evidence type="ECO:0000313" key="3">
    <source>
        <dbReference type="Proteomes" id="UP000053477"/>
    </source>
</evidence>
<feature type="domain" description="Protein kinase" evidence="1">
    <location>
        <begin position="1"/>
        <end position="170"/>
    </location>
</feature>
<proteinExistence type="predicted"/>
<dbReference type="InterPro" id="IPR000719">
    <property type="entry name" value="Prot_kinase_dom"/>
</dbReference>
<dbReference type="Pfam" id="PF07714">
    <property type="entry name" value="PK_Tyr_Ser-Thr"/>
    <property type="match status" value="1"/>
</dbReference>
<dbReference type="SUPFAM" id="SSF56112">
    <property type="entry name" value="Protein kinase-like (PK-like)"/>
    <property type="match status" value="1"/>
</dbReference>
<keyword evidence="3" id="KW-1185">Reference proteome</keyword>
<evidence type="ECO:0000259" key="1">
    <source>
        <dbReference type="PROSITE" id="PS50011"/>
    </source>
</evidence>
<dbReference type="PROSITE" id="PS50011">
    <property type="entry name" value="PROTEIN_KINASE_DOM"/>
    <property type="match status" value="1"/>
</dbReference>
<dbReference type="InParanoid" id="A0A0H2QZ87"/>
<dbReference type="AlphaFoldDB" id="A0A0H2QZ87"/>
<keyword evidence="2" id="KW-0418">Kinase</keyword>
<organism evidence="2 3">
    <name type="scientific">Schizopora paradoxa</name>
    <dbReference type="NCBI Taxonomy" id="27342"/>
    <lineage>
        <taxon>Eukaryota</taxon>
        <taxon>Fungi</taxon>
        <taxon>Dikarya</taxon>
        <taxon>Basidiomycota</taxon>
        <taxon>Agaricomycotina</taxon>
        <taxon>Agaricomycetes</taxon>
        <taxon>Hymenochaetales</taxon>
        <taxon>Schizoporaceae</taxon>
        <taxon>Schizopora</taxon>
    </lineage>
</organism>
<dbReference type="STRING" id="27342.A0A0H2QZ87"/>
<evidence type="ECO:0000313" key="2">
    <source>
        <dbReference type="EMBL" id="KLO04699.1"/>
    </source>
</evidence>
<dbReference type="Proteomes" id="UP000053477">
    <property type="component" value="Unassembled WGS sequence"/>
</dbReference>